<dbReference type="AlphaFoldDB" id="A0A8T0T6V4"/>
<protein>
    <submittedName>
        <fullName evidence="8">Uncharacterized protein</fullName>
    </submittedName>
</protein>
<evidence type="ECO:0000256" key="5">
    <source>
        <dbReference type="SAM" id="MobiDB-lite"/>
    </source>
</evidence>
<dbReference type="EMBL" id="CM029044">
    <property type="protein sequence ID" value="KAG2607101.1"/>
    <property type="molecule type" value="Genomic_DNA"/>
</dbReference>
<feature type="compositionally biased region" description="Basic and acidic residues" evidence="5">
    <location>
        <begin position="258"/>
        <end position="269"/>
    </location>
</feature>
<gene>
    <name evidence="8" type="ORF">PVAP13_4NG200600</name>
</gene>
<dbReference type="GO" id="GO:0000398">
    <property type="term" value="P:mRNA splicing, via spliceosome"/>
    <property type="evidence" value="ECO:0007669"/>
    <property type="project" value="InterPro"/>
</dbReference>
<name>A0A8T0T6V4_PANVG</name>
<dbReference type="Pfam" id="PF08572">
    <property type="entry name" value="PRP3"/>
    <property type="match status" value="1"/>
</dbReference>
<feature type="region of interest" description="Disordered" evidence="5">
    <location>
        <begin position="1"/>
        <end position="293"/>
    </location>
</feature>
<dbReference type="InterPro" id="IPR013881">
    <property type="entry name" value="Pre-mRNA_splic_Prp3_dom"/>
</dbReference>
<evidence type="ECO:0000313" key="8">
    <source>
        <dbReference type="EMBL" id="KAG2607101.1"/>
    </source>
</evidence>
<evidence type="ECO:0000256" key="3">
    <source>
        <dbReference type="ARBA" id="ARBA00023187"/>
    </source>
</evidence>
<keyword evidence="4" id="KW-0539">Nucleus</keyword>
<proteinExistence type="predicted"/>
<feature type="compositionally biased region" description="Basic and acidic residues" evidence="5">
    <location>
        <begin position="66"/>
        <end position="127"/>
    </location>
</feature>
<feature type="region of interest" description="Disordered" evidence="5">
    <location>
        <begin position="308"/>
        <end position="344"/>
    </location>
</feature>
<evidence type="ECO:0000259" key="6">
    <source>
        <dbReference type="Pfam" id="PF06544"/>
    </source>
</evidence>
<dbReference type="Proteomes" id="UP000823388">
    <property type="component" value="Chromosome 4N"/>
</dbReference>
<evidence type="ECO:0000313" key="9">
    <source>
        <dbReference type="Proteomes" id="UP000823388"/>
    </source>
</evidence>
<organism evidence="8 9">
    <name type="scientific">Panicum virgatum</name>
    <name type="common">Blackwell switchgrass</name>
    <dbReference type="NCBI Taxonomy" id="38727"/>
    <lineage>
        <taxon>Eukaryota</taxon>
        <taxon>Viridiplantae</taxon>
        <taxon>Streptophyta</taxon>
        <taxon>Embryophyta</taxon>
        <taxon>Tracheophyta</taxon>
        <taxon>Spermatophyta</taxon>
        <taxon>Magnoliopsida</taxon>
        <taxon>Liliopsida</taxon>
        <taxon>Poales</taxon>
        <taxon>Poaceae</taxon>
        <taxon>PACMAD clade</taxon>
        <taxon>Panicoideae</taxon>
        <taxon>Panicodae</taxon>
        <taxon>Paniceae</taxon>
        <taxon>Panicinae</taxon>
        <taxon>Panicum</taxon>
        <taxon>Panicum sect. Hiantes</taxon>
    </lineage>
</organism>
<dbReference type="GO" id="GO:0046540">
    <property type="term" value="C:U4/U6 x U5 tri-snRNP complex"/>
    <property type="evidence" value="ECO:0007669"/>
    <property type="project" value="InterPro"/>
</dbReference>
<evidence type="ECO:0000256" key="1">
    <source>
        <dbReference type="ARBA" id="ARBA00004123"/>
    </source>
</evidence>
<feature type="compositionally biased region" description="Basic and acidic residues" evidence="5">
    <location>
        <begin position="229"/>
        <end position="244"/>
    </location>
</feature>
<keyword evidence="3" id="KW-0508">mRNA splicing</keyword>
<dbReference type="CDD" id="cd24162">
    <property type="entry name" value="Prp3_C"/>
    <property type="match status" value="1"/>
</dbReference>
<feature type="compositionally biased region" description="Basic and acidic residues" evidence="5">
    <location>
        <begin position="171"/>
        <end position="194"/>
    </location>
</feature>
<evidence type="ECO:0000256" key="4">
    <source>
        <dbReference type="ARBA" id="ARBA00023242"/>
    </source>
</evidence>
<accession>A0A8T0T6V4</accession>
<reference evidence="8 9" key="1">
    <citation type="submission" date="2020-05" db="EMBL/GenBank/DDBJ databases">
        <title>WGS assembly of Panicum virgatum.</title>
        <authorList>
            <person name="Lovell J.T."/>
            <person name="Jenkins J."/>
            <person name="Shu S."/>
            <person name="Juenger T.E."/>
            <person name="Schmutz J."/>
        </authorList>
    </citation>
    <scope>NUCLEOTIDE SEQUENCE [LARGE SCALE GENOMIC DNA]</scope>
    <source>
        <strain evidence="9">cv. AP13</strain>
    </source>
</reference>
<sequence length="925" mass="102274">MRHQSMEGVSAPVEGPSHSTDQPRGKVHGQGLIILGTEPSARDESADPPLPTQTLVPAIISPSPPMDRDRSSRRARDDDGHHRFRDRDDDRRSRHDTDGHNKHDGGDDDRRRHHREKDGGGDDEDRHSHSHHRNKDDRRSHRHRDGGDDGDGRRRHGRRSMSSSESPPPYAKRDRSSSRPRESIERRDSADREPPSSSRKRKGHEGGGCGDEADRDVGKRARASVDPPPPKEERPRRERRRFEDVDANGKNGDVGSKGSKEISSHDQKMGELAVNGDLQSGAAHSDGSQQPLNAAPAVVSLSVSVSSKVSSITTNNENEGVSIRSDEVTGKSNTDGSATSAAGKNSNLSLDALAKAKKALQLKKELSEKLKKLPMLNKLGTTGTDMQVSKKEDAKTSVETQTVSKGEAKHTGPVSGLPMSSVSGTPAAAGAIGIPGLTNIPNLEAVKRAQELAAKMGFQQDPHFAPLINMFPGTSTELTVPQRPPKAPVLRLDAQGREIDEQGKVISMTRPTNLSTLKVNINKQKKEAFQIIKPDLDSLAKSSAHFDERMGINQNKLLRPKRPGFQFVEEGKLSRQAELNRIKSQFGEAQAKELKVKQAQLAKAKAEIDMNPNLIEVASGMRAPKQKQKEAIPDIEPWDAKILLSAIYEDFTVEKLNMDRITIYVEHPEPLDPPAEPAPPPPQPLKLTKKEQKKLRTQRRLAKEKDRQEMIRQGLLEPPKPKVKMSNLMKVLGSEAVQDPTRLEMEIRTAAAEREQAHVDRNIARKLTPSERREKKERKLFDDPTNTMETIVCVYKIRNLSHPQTRFKVDVNAQENRLTGAAVITDGISVVVVEGGKKSIKRYNKLMLNRIDWAAAVSGEDDAEEEPDKPVNSCALVWQGSVAKPAFHRFTVHNCRSEAAAKKVFADASVPHYWDLAINFSENSS</sequence>
<comment type="caution">
    <text evidence="8">The sequence shown here is derived from an EMBL/GenBank/DDBJ whole genome shotgun (WGS) entry which is preliminary data.</text>
</comment>
<feature type="region of interest" description="Disordered" evidence="5">
    <location>
        <begin position="381"/>
        <end position="421"/>
    </location>
</feature>
<dbReference type="InterPro" id="IPR027104">
    <property type="entry name" value="Prp3"/>
</dbReference>
<dbReference type="PANTHER" id="PTHR14212">
    <property type="entry name" value="U4/U6-ASSOCIATED RNA SPLICING FACTOR-RELATED"/>
    <property type="match status" value="1"/>
</dbReference>
<feature type="compositionally biased region" description="Polar residues" evidence="5">
    <location>
        <begin position="330"/>
        <end position="344"/>
    </location>
</feature>
<keyword evidence="9" id="KW-1185">Reference proteome</keyword>
<keyword evidence="2" id="KW-0507">mRNA processing</keyword>
<dbReference type="Pfam" id="PF06544">
    <property type="entry name" value="Prp3_C"/>
    <property type="match status" value="1"/>
</dbReference>
<feature type="compositionally biased region" description="Basic and acidic residues" evidence="5">
    <location>
        <begin position="134"/>
        <end position="152"/>
    </location>
</feature>
<feature type="compositionally biased region" description="Pro residues" evidence="5">
    <location>
        <begin position="671"/>
        <end position="684"/>
    </location>
</feature>
<evidence type="ECO:0000256" key="2">
    <source>
        <dbReference type="ARBA" id="ARBA00022664"/>
    </source>
</evidence>
<feature type="domain" description="Pre-mRNA-splicing factor 3" evidence="7">
    <location>
        <begin position="545"/>
        <end position="768"/>
    </location>
</feature>
<feature type="region of interest" description="Disordered" evidence="5">
    <location>
        <begin position="668"/>
        <end position="692"/>
    </location>
</feature>
<comment type="subcellular location">
    <subcellularLocation>
        <location evidence="1">Nucleus</location>
    </subcellularLocation>
</comment>
<feature type="domain" description="Small nuclear ribonucleoprotein Prp3 C-terminal" evidence="6">
    <location>
        <begin position="793"/>
        <end position="917"/>
    </location>
</feature>
<dbReference type="InterPro" id="IPR010541">
    <property type="entry name" value="Prp3_C"/>
</dbReference>
<evidence type="ECO:0000259" key="7">
    <source>
        <dbReference type="Pfam" id="PF08572"/>
    </source>
</evidence>
<dbReference type="PANTHER" id="PTHR14212:SF0">
    <property type="entry name" value="U4_U6 SMALL NUCLEAR RIBONUCLEOPROTEIN PRP3"/>
    <property type="match status" value="1"/>
</dbReference>